<accession>A0ABV5LTS7</accession>
<sequence>MSEQTGPDVDVRADGEHRYVAALIRSTGDESRHEVRSDADLLAELGLTAAEEPFLVRRVLELLAEANEDPGAQVPEVIDLRVLDAERPDLLRSLPLRD</sequence>
<dbReference type="RefSeq" id="WP_380139081.1">
    <property type="nucleotide sequence ID" value="NZ_JBHLUI010000010.1"/>
</dbReference>
<protein>
    <submittedName>
        <fullName evidence="1">Uncharacterized protein</fullName>
    </submittedName>
</protein>
<dbReference type="EMBL" id="JBHMDM010000005">
    <property type="protein sequence ID" value="MFB9377441.1"/>
    <property type="molecule type" value="Genomic_DNA"/>
</dbReference>
<evidence type="ECO:0000313" key="1">
    <source>
        <dbReference type="EMBL" id="MFB9377441.1"/>
    </source>
</evidence>
<comment type="caution">
    <text evidence="1">The sequence shown here is derived from an EMBL/GenBank/DDBJ whole genome shotgun (WGS) entry which is preliminary data.</text>
</comment>
<evidence type="ECO:0000313" key="2">
    <source>
        <dbReference type="Proteomes" id="UP001589748"/>
    </source>
</evidence>
<proteinExistence type="predicted"/>
<keyword evidence="2" id="KW-1185">Reference proteome</keyword>
<name>A0ABV5LTS7_9ACTN</name>
<reference evidence="1 2" key="1">
    <citation type="submission" date="2024-09" db="EMBL/GenBank/DDBJ databases">
        <authorList>
            <person name="Sun Q."/>
            <person name="Mori K."/>
        </authorList>
    </citation>
    <scope>NUCLEOTIDE SEQUENCE [LARGE SCALE GENOMIC DNA]</scope>
    <source>
        <strain evidence="1 2">TISTR 1856</strain>
    </source>
</reference>
<dbReference type="Proteomes" id="UP001589748">
    <property type="component" value="Unassembled WGS sequence"/>
</dbReference>
<organism evidence="1 2">
    <name type="scientific">Kineococcus gynurae</name>
    <dbReference type="NCBI Taxonomy" id="452979"/>
    <lineage>
        <taxon>Bacteria</taxon>
        <taxon>Bacillati</taxon>
        <taxon>Actinomycetota</taxon>
        <taxon>Actinomycetes</taxon>
        <taxon>Kineosporiales</taxon>
        <taxon>Kineosporiaceae</taxon>
        <taxon>Kineococcus</taxon>
    </lineage>
</organism>
<gene>
    <name evidence="1" type="ORF">ACFFVI_10710</name>
</gene>